<dbReference type="RefSeq" id="WP_116545192.1">
    <property type="nucleotide sequence ID" value="NZ_QEKI01000020.1"/>
</dbReference>
<dbReference type="OrthoDB" id="610424at2"/>
<keyword evidence="2" id="KW-1185">Reference proteome</keyword>
<sequence>MTGAYTGRYKIAGLSIATGPESHDDIFVAKLDKQGRPLWLKGFNNAVGLLSSTGTSLEVDPKTKNIYLTGFFKGRVDFDGIILEETGMVEFSGVPADIFLASLTENGTVVWARSYGEEGHDLGWDLKLLPSSGLVLAGAWNFMPFVQYFDLAGNPGERIHLIAGGVTENITLAGNGAFYISGEFWGFLQAEHINWNTRGDINGFLIKFDPCASKITVPGSTFKSYNVITPNGDGKNEYFVLDPALAGAKLQIYNRWGSKVFDSKHYENDWNGNGLPEAVYHWVASHGCAGTLKGTVTIIR</sequence>
<dbReference type="AlphaFoldDB" id="A0A2U1ANC5"/>
<gene>
    <name evidence="1" type="ORF">C8E01_12041</name>
</gene>
<dbReference type="Pfam" id="PF13585">
    <property type="entry name" value="CHU_C"/>
    <property type="match status" value="1"/>
</dbReference>
<evidence type="ECO:0000313" key="1">
    <source>
        <dbReference type="EMBL" id="PVY37939.1"/>
    </source>
</evidence>
<evidence type="ECO:0000313" key="2">
    <source>
        <dbReference type="Proteomes" id="UP000245466"/>
    </source>
</evidence>
<organism evidence="1 2">
    <name type="scientific">Pontibacter virosus</name>
    <dbReference type="NCBI Taxonomy" id="1765052"/>
    <lineage>
        <taxon>Bacteria</taxon>
        <taxon>Pseudomonadati</taxon>
        <taxon>Bacteroidota</taxon>
        <taxon>Cytophagia</taxon>
        <taxon>Cytophagales</taxon>
        <taxon>Hymenobacteraceae</taxon>
        <taxon>Pontibacter</taxon>
    </lineage>
</organism>
<dbReference type="Proteomes" id="UP000245466">
    <property type="component" value="Unassembled WGS sequence"/>
</dbReference>
<accession>A0A2U1ANC5</accession>
<name>A0A2U1ANC5_9BACT</name>
<protein>
    <submittedName>
        <fullName evidence="1">Gliding motility-associated-like protein</fullName>
    </submittedName>
</protein>
<proteinExistence type="predicted"/>
<reference evidence="1 2" key="1">
    <citation type="submission" date="2018-04" db="EMBL/GenBank/DDBJ databases">
        <title>Genomic Encyclopedia of Type Strains, Phase IV (KMG-IV): sequencing the most valuable type-strain genomes for metagenomic binning, comparative biology and taxonomic classification.</title>
        <authorList>
            <person name="Goeker M."/>
        </authorList>
    </citation>
    <scope>NUCLEOTIDE SEQUENCE [LARGE SCALE GENOMIC DNA]</scope>
    <source>
        <strain evidence="1 2">DSM 100231</strain>
    </source>
</reference>
<dbReference type="EMBL" id="QEKI01000020">
    <property type="protein sequence ID" value="PVY37939.1"/>
    <property type="molecule type" value="Genomic_DNA"/>
</dbReference>
<comment type="caution">
    <text evidence="1">The sequence shown here is derived from an EMBL/GenBank/DDBJ whole genome shotgun (WGS) entry which is preliminary data.</text>
</comment>